<feature type="transmembrane region" description="Helical" evidence="8">
    <location>
        <begin position="394"/>
        <end position="414"/>
    </location>
</feature>
<feature type="transmembrane region" description="Helical" evidence="8">
    <location>
        <begin position="63"/>
        <end position="79"/>
    </location>
</feature>
<keyword evidence="5 8" id="KW-1133">Transmembrane helix</keyword>
<sequence>MVNSKDLFYNIAKKDAISTANAGRIMLNTFFLKTNKLTLLLILASFCLYGVFAYDLARTDHTNLISIYIVLFGLFLKIVNNNKDNFTLLVGIAIISRLVFLLAIPNLSQDFYRFIWDGRMILQGFNPYLHTPANFIALGEYPISQAQQLVVGMQELNASHYSNYPPINQLLFIVANLFSSSNILGSVIGLRLIIIAADIGTLYFGAKLLKRLGLKPHKIFWYILNPFIIIELTGNLHFEGVMLFFLILSLYLLHKNKWQWAAVVFALSISTKLVPLLFLPLFVKWFRLKEDHTKIDFKKLISFYLIIGTATLLLFAPFFSMTFINNYSKTVGLWFGNFEFNASLYYLAREVGYLITGYNQIAIIGKILPVIIFTSIWCLALFRKNQVFSTLVKSMLIAFTIYLLLSTTVHPWYIASILLLSVFTNYKYAIVWSFIAIISYLAYANADNTENLWIIGAEYLVVYAIIIFELFTKGRRLEIK</sequence>
<evidence type="ECO:0000256" key="4">
    <source>
        <dbReference type="ARBA" id="ARBA00022692"/>
    </source>
</evidence>
<keyword evidence="4 8" id="KW-0812">Transmembrane</keyword>
<dbReference type="STRING" id="1144750.SAMN05443431_102382"/>
<dbReference type="NCBIfam" id="NF038066">
    <property type="entry name" value="MptB"/>
    <property type="match status" value="1"/>
</dbReference>
<feature type="transmembrane region" description="Helical" evidence="8">
    <location>
        <begin position="258"/>
        <end position="279"/>
    </location>
</feature>
<evidence type="ECO:0008006" key="11">
    <source>
        <dbReference type="Google" id="ProtNLM"/>
    </source>
</evidence>
<organism evidence="9 10">
    <name type="scientific">Olleya namhaensis</name>
    <dbReference type="NCBI Taxonomy" id="1144750"/>
    <lineage>
        <taxon>Bacteria</taxon>
        <taxon>Pseudomonadati</taxon>
        <taxon>Bacteroidota</taxon>
        <taxon>Flavobacteriia</taxon>
        <taxon>Flavobacteriales</taxon>
        <taxon>Flavobacteriaceae</taxon>
    </lineage>
</organism>
<keyword evidence="6 8" id="KW-0472">Membrane</keyword>
<feature type="transmembrane region" description="Helical" evidence="8">
    <location>
        <begin position="360"/>
        <end position="382"/>
    </location>
</feature>
<comment type="similarity">
    <text evidence="7">Belongs to the MptA/B family.</text>
</comment>
<feature type="transmembrane region" description="Helical" evidence="8">
    <location>
        <begin position="183"/>
        <end position="206"/>
    </location>
</feature>
<reference evidence="10" key="1">
    <citation type="submission" date="2016-10" db="EMBL/GenBank/DDBJ databases">
        <authorList>
            <person name="Varghese N."/>
            <person name="Submissions S."/>
        </authorList>
    </citation>
    <scope>NUCLEOTIDE SEQUENCE [LARGE SCALE GENOMIC DNA]</scope>
    <source>
        <strain evidence="10">DSM 28881</strain>
    </source>
</reference>
<name>A0A1I3LF74_9FLAO</name>
<evidence type="ECO:0000256" key="7">
    <source>
        <dbReference type="ARBA" id="ARBA00043987"/>
    </source>
</evidence>
<feature type="transmembrane region" description="Helical" evidence="8">
    <location>
        <begin position="227"/>
        <end position="252"/>
    </location>
</feature>
<evidence type="ECO:0000256" key="1">
    <source>
        <dbReference type="ARBA" id="ARBA00004141"/>
    </source>
</evidence>
<proteinExistence type="inferred from homology"/>
<evidence type="ECO:0000256" key="5">
    <source>
        <dbReference type="ARBA" id="ARBA00022989"/>
    </source>
</evidence>
<gene>
    <name evidence="9" type="ORF">SAMN05443431_102382</name>
</gene>
<evidence type="ECO:0000313" key="9">
    <source>
        <dbReference type="EMBL" id="SFI83412.1"/>
    </source>
</evidence>
<evidence type="ECO:0000313" key="10">
    <source>
        <dbReference type="Proteomes" id="UP000199559"/>
    </source>
</evidence>
<accession>A0A1I3LF74</accession>
<dbReference type="GO" id="GO:0016020">
    <property type="term" value="C:membrane"/>
    <property type="evidence" value="ECO:0007669"/>
    <property type="project" value="UniProtKB-SubCell"/>
</dbReference>
<dbReference type="AlphaFoldDB" id="A0A1I3LF74"/>
<evidence type="ECO:0000256" key="8">
    <source>
        <dbReference type="SAM" id="Phobius"/>
    </source>
</evidence>
<evidence type="ECO:0000256" key="3">
    <source>
        <dbReference type="ARBA" id="ARBA00022679"/>
    </source>
</evidence>
<protein>
    <recommendedName>
        <fullName evidence="11">Mannosyltransferase</fullName>
    </recommendedName>
</protein>
<feature type="transmembrane region" description="Helical" evidence="8">
    <location>
        <begin position="452"/>
        <end position="471"/>
    </location>
</feature>
<keyword evidence="2" id="KW-0328">Glycosyltransferase</keyword>
<dbReference type="GO" id="GO:0016757">
    <property type="term" value="F:glycosyltransferase activity"/>
    <property type="evidence" value="ECO:0007669"/>
    <property type="project" value="UniProtKB-KW"/>
</dbReference>
<comment type="subcellular location">
    <subcellularLocation>
        <location evidence="1">Membrane</location>
        <topology evidence="1">Multi-pass membrane protein</topology>
    </subcellularLocation>
</comment>
<keyword evidence="10" id="KW-1185">Reference proteome</keyword>
<feature type="transmembrane region" description="Helical" evidence="8">
    <location>
        <begin position="300"/>
        <end position="319"/>
    </location>
</feature>
<keyword evidence="3" id="KW-0808">Transferase</keyword>
<dbReference type="InterPro" id="IPR049829">
    <property type="entry name" value="MptA/B-like"/>
</dbReference>
<feature type="transmembrane region" description="Helical" evidence="8">
    <location>
        <begin position="426"/>
        <end position="446"/>
    </location>
</feature>
<dbReference type="EMBL" id="FORM01000002">
    <property type="protein sequence ID" value="SFI83412.1"/>
    <property type="molecule type" value="Genomic_DNA"/>
</dbReference>
<dbReference type="RefSeq" id="WP_317042601.1">
    <property type="nucleotide sequence ID" value="NZ_FORM01000002.1"/>
</dbReference>
<dbReference type="Pfam" id="PF26314">
    <property type="entry name" value="MptA_B_family"/>
    <property type="match status" value="1"/>
</dbReference>
<feature type="transmembrane region" description="Helical" evidence="8">
    <location>
        <begin position="86"/>
        <end position="104"/>
    </location>
</feature>
<dbReference type="Proteomes" id="UP000199559">
    <property type="component" value="Unassembled WGS sequence"/>
</dbReference>
<evidence type="ECO:0000256" key="6">
    <source>
        <dbReference type="ARBA" id="ARBA00023136"/>
    </source>
</evidence>
<evidence type="ECO:0000256" key="2">
    <source>
        <dbReference type="ARBA" id="ARBA00022676"/>
    </source>
</evidence>